<protein>
    <submittedName>
        <fullName evidence="1">Uncharacterized protein</fullName>
    </submittedName>
</protein>
<dbReference type="AlphaFoldDB" id="A0A533QC21"/>
<name>A0A533QC21_9BACT</name>
<dbReference type="Proteomes" id="UP000319783">
    <property type="component" value="Unassembled WGS sequence"/>
</dbReference>
<proteinExistence type="predicted"/>
<evidence type="ECO:0000313" key="1">
    <source>
        <dbReference type="EMBL" id="TLD42274.1"/>
    </source>
</evidence>
<gene>
    <name evidence="1" type="ORF">JETT_1389</name>
</gene>
<reference evidence="1 2" key="1">
    <citation type="submission" date="2019-04" db="EMBL/GenBank/DDBJ databases">
        <title>Genome of a novel bacterium Candidatus Jettenia ecosi reconstructed from metagenome of an anammox bioreactor.</title>
        <authorList>
            <person name="Mardanov A.V."/>
            <person name="Beletsky A.V."/>
            <person name="Ravin N.V."/>
            <person name="Botchkova E.A."/>
            <person name="Litti Y.V."/>
            <person name="Nozhevnikova A.N."/>
        </authorList>
    </citation>
    <scope>NUCLEOTIDE SEQUENCE [LARGE SCALE GENOMIC DNA]</scope>
    <source>
        <strain evidence="1">J2</strain>
    </source>
</reference>
<organism evidence="1 2">
    <name type="scientific">Candidatus Jettenia ecosi</name>
    <dbReference type="NCBI Taxonomy" id="2494326"/>
    <lineage>
        <taxon>Bacteria</taxon>
        <taxon>Pseudomonadati</taxon>
        <taxon>Planctomycetota</taxon>
        <taxon>Candidatus Brocadiia</taxon>
        <taxon>Candidatus Brocadiales</taxon>
        <taxon>Candidatus Brocadiaceae</taxon>
        <taxon>Candidatus Jettenia</taxon>
    </lineage>
</organism>
<comment type="caution">
    <text evidence="1">The sequence shown here is derived from an EMBL/GenBank/DDBJ whole genome shotgun (WGS) entry which is preliminary data.</text>
</comment>
<evidence type="ECO:0000313" key="2">
    <source>
        <dbReference type="Proteomes" id="UP000319783"/>
    </source>
</evidence>
<sequence>MERLSLDVLKKYGLCVFTAPEMPSWRSPARCLYHNIKDSI</sequence>
<accession>A0A533QC21</accession>
<dbReference type="EMBL" id="SULG01000023">
    <property type="protein sequence ID" value="TLD42274.1"/>
    <property type="molecule type" value="Genomic_DNA"/>
</dbReference>